<dbReference type="PANTHER" id="PTHR43567:SF5">
    <property type="entry name" value="HYPOTHETICAL CYTOSOLIC PROTEIN"/>
    <property type="match status" value="1"/>
</dbReference>
<sequence>MSAKFVENLELAMENLHKVGAFLTVKEGDRVNTMTISWGNIGFEWRRPIFTVLVRESRYTFDLIEKAESFTISVPVNNNLRKELGFVGSKSGRDMDKFKECNLELMPSKVVETPIIGGADMVHYECKIVYKQVMDPNLLSKDIQEECYDAGDYHTIYYGEIVESYRS</sequence>
<proteinExistence type="inferred from homology"/>
<comment type="similarity">
    <text evidence="1">Belongs to the flavoredoxin family.</text>
</comment>
<evidence type="ECO:0000256" key="1">
    <source>
        <dbReference type="ARBA" id="ARBA00038054"/>
    </source>
</evidence>
<dbReference type="Pfam" id="PF01613">
    <property type="entry name" value="Flavin_Reduct"/>
    <property type="match status" value="1"/>
</dbReference>
<dbReference type="Gene3D" id="2.30.110.10">
    <property type="entry name" value="Electron Transport, Fmn-binding Protein, Chain A"/>
    <property type="match status" value="1"/>
</dbReference>
<comment type="caution">
    <text evidence="3">The sequence shown here is derived from an EMBL/GenBank/DDBJ whole genome shotgun (WGS) entry which is preliminary data.</text>
</comment>
<dbReference type="GO" id="GO:0010181">
    <property type="term" value="F:FMN binding"/>
    <property type="evidence" value="ECO:0007669"/>
    <property type="project" value="InterPro"/>
</dbReference>
<dbReference type="InterPro" id="IPR002563">
    <property type="entry name" value="Flavin_Rdtase-like_dom"/>
</dbReference>
<evidence type="ECO:0000313" key="3">
    <source>
        <dbReference type="EMBL" id="MPM52046.1"/>
    </source>
</evidence>
<dbReference type="EMBL" id="VSSQ01013688">
    <property type="protein sequence ID" value="MPM52046.1"/>
    <property type="molecule type" value="Genomic_DNA"/>
</dbReference>
<feature type="domain" description="Flavin reductase like" evidence="2">
    <location>
        <begin position="21"/>
        <end position="163"/>
    </location>
</feature>
<reference evidence="3" key="1">
    <citation type="submission" date="2019-08" db="EMBL/GenBank/DDBJ databases">
        <authorList>
            <person name="Kucharzyk K."/>
            <person name="Murdoch R.W."/>
            <person name="Higgins S."/>
            <person name="Loffler F."/>
        </authorList>
    </citation>
    <scope>NUCLEOTIDE SEQUENCE</scope>
</reference>
<dbReference type="InterPro" id="IPR012349">
    <property type="entry name" value="Split_barrel_FMN-bd"/>
</dbReference>
<dbReference type="SUPFAM" id="SSF50475">
    <property type="entry name" value="FMN-binding split barrel"/>
    <property type="match status" value="1"/>
</dbReference>
<evidence type="ECO:0000259" key="2">
    <source>
        <dbReference type="Pfam" id="PF01613"/>
    </source>
</evidence>
<dbReference type="AlphaFoldDB" id="A0A645AGG2"/>
<protein>
    <submittedName>
        <fullName evidence="3">Flavoredoxin</fullName>
    </submittedName>
</protein>
<organism evidence="3">
    <name type="scientific">bioreactor metagenome</name>
    <dbReference type="NCBI Taxonomy" id="1076179"/>
    <lineage>
        <taxon>unclassified sequences</taxon>
        <taxon>metagenomes</taxon>
        <taxon>ecological metagenomes</taxon>
    </lineage>
</organism>
<gene>
    <name evidence="3" type="primary">flr_9</name>
    <name evidence="3" type="ORF">SDC9_98799</name>
</gene>
<dbReference type="PANTHER" id="PTHR43567">
    <property type="entry name" value="FLAVOREDOXIN-RELATED-RELATED"/>
    <property type="match status" value="1"/>
</dbReference>
<name>A0A645AGG2_9ZZZZ</name>
<accession>A0A645AGG2</accession>
<dbReference type="InterPro" id="IPR052174">
    <property type="entry name" value="Flavoredoxin"/>
</dbReference>